<reference evidence="1 2" key="1">
    <citation type="submission" date="2020-06" db="EMBL/GenBank/DDBJ databases">
        <title>Description of novel acetic acid bacteria.</title>
        <authorList>
            <person name="Sombolestani A."/>
        </authorList>
    </citation>
    <scope>NUCLEOTIDE SEQUENCE [LARGE SCALE GENOMIC DNA]</scope>
    <source>
        <strain evidence="1 2">LMG 27010</strain>
    </source>
</reference>
<comment type="caution">
    <text evidence="1">The sequence shown here is derived from an EMBL/GenBank/DDBJ whole genome shotgun (WGS) entry which is preliminary data.</text>
</comment>
<sequence>MAVVAQNLVKGSTLTGDIATIYTAGAGTTVITSVVVANPTSAAVSLTISIQRSGGTTLAIVPARAIASDGTDLAPELARVLTSGDAIQASGNGLNIIIDGYLLS</sequence>
<keyword evidence="2" id="KW-1185">Reference proteome</keyword>
<dbReference type="AlphaFoldDB" id="A0A850PBM8"/>
<organism evidence="1 2">
    <name type="scientific">Ameyamaea chiangmaiensis</name>
    <dbReference type="NCBI Taxonomy" id="442969"/>
    <lineage>
        <taxon>Bacteria</taxon>
        <taxon>Pseudomonadati</taxon>
        <taxon>Pseudomonadota</taxon>
        <taxon>Alphaproteobacteria</taxon>
        <taxon>Acetobacterales</taxon>
        <taxon>Acetobacteraceae</taxon>
        <taxon>Ameyamaea</taxon>
    </lineage>
</organism>
<dbReference type="RefSeq" id="WP_176612361.1">
    <property type="nucleotide sequence ID" value="NZ_JABXXR010000007.1"/>
</dbReference>
<dbReference type="Proteomes" id="UP000585665">
    <property type="component" value="Unassembled WGS sequence"/>
</dbReference>
<proteinExistence type="predicted"/>
<dbReference type="EMBL" id="JABXXR010000007">
    <property type="protein sequence ID" value="NVN39342.1"/>
    <property type="molecule type" value="Genomic_DNA"/>
</dbReference>
<protein>
    <submittedName>
        <fullName evidence="1">Uncharacterized protein</fullName>
    </submittedName>
</protein>
<name>A0A850PBM8_9PROT</name>
<gene>
    <name evidence="1" type="ORF">HUK82_02015</name>
</gene>
<evidence type="ECO:0000313" key="2">
    <source>
        <dbReference type="Proteomes" id="UP000585665"/>
    </source>
</evidence>
<accession>A0A850PBM8</accession>
<evidence type="ECO:0000313" key="1">
    <source>
        <dbReference type="EMBL" id="NVN39342.1"/>
    </source>
</evidence>